<proteinExistence type="inferred from homology"/>
<sequence>MPSNPFISSLFGRSPIGPMQQHIAKAHECAANLVPFFEAVMAEDWTRVEQVQQEMVRLEHDADKLKKNVRMHLPKSLFLPVPRSDLLELLSTQDKVANRAKDIAGLMLGRSMTIPVDLQPLMLAYVRRCVDASAQALKAMKELDSLLEAGFAGREATLVERMVEELEEIERETDRQQIEVRRTLFKLEKDLPAVDVMFLYRIIDWVGDIADRAERVGNRLEQLLAR</sequence>
<dbReference type="InterPro" id="IPR002727">
    <property type="entry name" value="DUF47"/>
</dbReference>
<dbReference type="RefSeq" id="WP_042552326.1">
    <property type="nucleotide sequence ID" value="NZ_JXQW01000005.1"/>
</dbReference>
<dbReference type="NCBIfam" id="TIGR00153">
    <property type="entry name" value="TIGR00153 family protein"/>
    <property type="match status" value="1"/>
</dbReference>
<evidence type="ECO:0000313" key="4">
    <source>
        <dbReference type="Proteomes" id="UP000032068"/>
    </source>
</evidence>
<dbReference type="Proteomes" id="UP000032068">
    <property type="component" value="Unassembled WGS sequence"/>
</dbReference>
<gene>
    <name evidence="3" type="ORF">RU08_03060</name>
</gene>
<organism evidence="3 4">
    <name type="scientific">Pseudomonas fulva</name>
    <dbReference type="NCBI Taxonomy" id="47880"/>
    <lineage>
        <taxon>Bacteria</taxon>
        <taxon>Pseudomonadati</taxon>
        <taxon>Pseudomonadota</taxon>
        <taxon>Gammaproteobacteria</taxon>
        <taxon>Pseudomonadales</taxon>
        <taxon>Pseudomonadaceae</taxon>
        <taxon>Pseudomonas</taxon>
    </lineage>
</organism>
<dbReference type="PANTHER" id="PTHR36536">
    <property type="entry name" value="UPF0111 PROTEIN HI_1603"/>
    <property type="match status" value="1"/>
</dbReference>
<feature type="coiled-coil region" evidence="2">
    <location>
        <begin position="152"/>
        <end position="179"/>
    </location>
</feature>
<dbReference type="AlphaFoldDB" id="A0A0D0L4G5"/>
<dbReference type="Pfam" id="PF01865">
    <property type="entry name" value="PhoU_div"/>
    <property type="match status" value="1"/>
</dbReference>
<name>A0A0D0L4G5_9PSED</name>
<comment type="caution">
    <text evidence="3">The sequence shown here is derived from an EMBL/GenBank/DDBJ whole genome shotgun (WGS) entry which is preliminary data.</text>
</comment>
<dbReference type="InterPro" id="IPR038078">
    <property type="entry name" value="PhoU-like_sf"/>
</dbReference>
<dbReference type="SUPFAM" id="SSF109755">
    <property type="entry name" value="PhoU-like"/>
    <property type="match status" value="1"/>
</dbReference>
<evidence type="ECO:0000313" key="3">
    <source>
        <dbReference type="EMBL" id="KIQ05729.1"/>
    </source>
</evidence>
<dbReference type="InterPro" id="IPR018445">
    <property type="entry name" value="Put_Phosphate_transp_reg"/>
</dbReference>
<dbReference type="PANTHER" id="PTHR36536:SF3">
    <property type="entry name" value="UPF0111 PROTEIN HI_1603"/>
    <property type="match status" value="1"/>
</dbReference>
<evidence type="ECO:0000256" key="2">
    <source>
        <dbReference type="SAM" id="Coils"/>
    </source>
</evidence>
<dbReference type="OrthoDB" id="9780540at2"/>
<dbReference type="Gene3D" id="1.20.58.220">
    <property type="entry name" value="Phosphate transport system protein phou homolog 2, domain 2"/>
    <property type="match status" value="1"/>
</dbReference>
<dbReference type="EMBL" id="JXQW01000005">
    <property type="protein sequence ID" value="KIQ05729.1"/>
    <property type="molecule type" value="Genomic_DNA"/>
</dbReference>
<comment type="similarity">
    <text evidence="1">Belongs to the UPF0111 family.</text>
</comment>
<protein>
    <submittedName>
        <fullName evidence="3">Phosphate transport regulator</fullName>
    </submittedName>
</protein>
<evidence type="ECO:0000256" key="1">
    <source>
        <dbReference type="ARBA" id="ARBA00008591"/>
    </source>
</evidence>
<reference evidence="3 4" key="1">
    <citation type="submission" date="2014-12" db="EMBL/GenBank/DDBJ databases">
        <title>16Stimator: statistical estimation of ribosomal gene copy numbers from draft genome assemblies.</title>
        <authorList>
            <person name="Perisin M.A."/>
            <person name="Vetter M."/>
            <person name="Gilbert J.A."/>
            <person name="Bergelson J."/>
        </authorList>
    </citation>
    <scope>NUCLEOTIDE SEQUENCE [LARGE SCALE GENOMIC DNA]</scope>
    <source>
        <strain evidence="3 4">MEJ086</strain>
    </source>
</reference>
<accession>A0A0D0L4G5</accession>
<keyword evidence="2" id="KW-0175">Coiled coil</keyword>